<keyword evidence="7" id="KW-1185">Reference proteome</keyword>
<comment type="caution">
    <text evidence="6">The sequence shown here is derived from an EMBL/GenBank/DDBJ whole genome shotgun (WGS) entry which is preliminary data.</text>
</comment>
<dbReference type="PANTHER" id="PTHR33337">
    <property type="entry name" value="GFA DOMAIN-CONTAINING PROTEIN"/>
    <property type="match status" value="1"/>
</dbReference>
<evidence type="ECO:0000256" key="4">
    <source>
        <dbReference type="ARBA" id="ARBA00023239"/>
    </source>
</evidence>
<feature type="domain" description="CENP-V/GFA" evidence="5">
    <location>
        <begin position="2"/>
        <end position="116"/>
    </location>
</feature>
<evidence type="ECO:0000256" key="2">
    <source>
        <dbReference type="ARBA" id="ARBA00022723"/>
    </source>
</evidence>
<protein>
    <submittedName>
        <fullName evidence="6">GFA family protein</fullName>
    </submittedName>
</protein>
<dbReference type="Pfam" id="PF04828">
    <property type="entry name" value="GFA"/>
    <property type="match status" value="1"/>
</dbReference>
<organism evidence="6 7">
    <name type="scientific">Devosia litorisediminis</name>
    <dbReference type="NCBI Taxonomy" id="2829817"/>
    <lineage>
        <taxon>Bacteria</taxon>
        <taxon>Pseudomonadati</taxon>
        <taxon>Pseudomonadota</taxon>
        <taxon>Alphaproteobacteria</taxon>
        <taxon>Hyphomicrobiales</taxon>
        <taxon>Devosiaceae</taxon>
        <taxon>Devosia</taxon>
    </lineage>
</organism>
<dbReference type="GO" id="GO:0046872">
    <property type="term" value="F:metal ion binding"/>
    <property type="evidence" value="ECO:0007669"/>
    <property type="project" value="UniProtKB-KW"/>
</dbReference>
<keyword evidence="4" id="KW-0456">Lyase</keyword>
<evidence type="ECO:0000259" key="5">
    <source>
        <dbReference type="PROSITE" id="PS51891"/>
    </source>
</evidence>
<keyword evidence="2" id="KW-0479">Metal-binding</keyword>
<evidence type="ECO:0000313" key="6">
    <source>
        <dbReference type="EMBL" id="MBS3849143.1"/>
    </source>
</evidence>
<name>A0A942I6P1_9HYPH</name>
<proteinExistence type="inferred from homology"/>
<dbReference type="PROSITE" id="PS51891">
    <property type="entry name" value="CENP_V_GFA"/>
    <property type="match status" value="1"/>
</dbReference>
<dbReference type="Proteomes" id="UP000678281">
    <property type="component" value="Unassembled WGS sequence"/>
</dbReference>
<dbReference type="AlphaFoldDB" id="A0A942I6P1"/>
<dbReference type="SUPFAM" id="SSF51316">
    <property type="entry name" value="Mss4-like"/>
    <property type="match status" value="1"/>
</dbReference>
<dbReference type="EMBL" id="JAGXTP010000001">
    <property type="protein sequence ID" value="MBS3849143.1"/>
    <property type="molecule type" value="Genomic_DNA"/>
</dbReference>
<reference evidence="6" key="1">
    <citation type="submission" date="2021-04" db="EMBL/GenBank/DDBJ databases">
        <title>Devosia litorisediminis sp. nov., isolated from a sand dune.</title>
        <authorList>
            <person name="Park S."/>
            <person name="Yoon J.-H."/>
        </authorList>
    </citation>
    <scope>NUCLEOTIDE SEQUENCE</scope>
    <source>
        <strain evidence="6">BSSL-BM10</strain>
    </source>
</reference>
<dbReference type="InterPro" id="IPR011057">
    <property type="entry name" value="Mss4-like_sf"/>
</dbReference>
<evidence type="ECO:0000313" key="7">
    <source>
        <dbReference type="Proteomes" id="UP000678281"/>
    </source>
</evidence>
<evidence type="ECO:0000256" key="3">
    <source>
        <dbReference type="ARBA" id="ARBA00022833"/>
    </source>
</evidence>
<evidence type="ECO:0000256" key="1">
    <source>
        <dbReference type="ARBA" id="ARBA00005495"/>
    </source>
</evidence>
<sequence length="126" mass="13500">MHSGSCLCGAVQFSVAGDLPEASACHCTMCRKHTGHYEAGVDVPRASLTVTGDDKINWFKSSDKVRRGFCAVCGSSLFFDPVHLDWIGIMMGAFDGPAGTKLALHIFVADKGDYYEIADGLPQNAQ</sequence>
<dbReference type="PANTHER" id="PTHR33337:SF40">
    <property type="entry name" value="CENP-V_GFA DOMAIN-CONTAINING PROTEIN-RELATED"/>
    <property type="match status" value="1"/>
</dbReference>
<gene>
    <name evidence="6" type="ORF">KD146_10600</name>
</gene>
<dbReference type="Gene3D" id="3.90.1590.10">
    <property type="entry name" value="glutathione-dependent formaldehyde- activating enzyme (gfa)"/>
    <property type="match status" value="1"/>
</dbReference>
<accession>A0A942I6P1</accession>
<dbReference type="InterPro" id="IPR006913">
    <property type="entry name" value="CENP-V/GFA"/>
</dbReference>
<keyword evidence="3" id="KW-0862">Zinc</keyword>
<dbReference type="RefSeq" id="WP_212658635.1">
    <property type="nucleotide sequence ID" value="NZ_JAGXTP010000001.1"/>
</dbReference>
<comment type="similarity">
    <text evidence="1">Belongs to the Gfa family.</text>
</comment>
<dbReference type="GO" id="GO:0016846">
    <property type="term" value="F:carbon-sulfur lyase activity"/>
    <property type="evidence" value="ECO:0007669"/>
    <property type="project" value="InterPro"/>
</dbReference>